<keyword evidence="6" id="KW-0067">ATP-binding</keyword>
<evidence type="ECO:0000256" key="7">
    <source>
        <dbReference type="ARBA" id="ARBA00047899"/>
    </source>
</evidence>
<dbReference type="GO" id="GO:0004674">
    <property type="term" value="F:protein serine/threonine kinase activity"/>
    <property type="evidence" value="ECO:0007669"/>
    <property type="project" value="UniProtKB-KW"/>
</dbReference>
<sequence>MYSTVWLALDSATNSRVALKILVAKYSSDLEEAAKLEAIQDCNPHHPGHARVGQLLDHFEHQGPHGTHTCLVLELLGPSLHLLQHATAAHSPFFPMEVVKQISRDDMLIAIDYMHTSCRLIHTDLETLKAQEVSPTLLERVRRSSGNPMFKVTDVGHANWIDNHFTYLVQPRALRAPEVILGMDWDEKIEVWSIGCLIFELTMSKPLFNPRWKLEERKITAPESYILQIIEMFGEIPKDMQESRKFAKLYFDDAGKQNVNN</sequence>
<evidence type="ECO:0000313" key="11">
    <source>
        <dbReference type="Proteomes" id="UP000001194"/>
    </source>
</evidence>
<evidence type="ECO:0000256" key="8">
    <source>
        <dbReference type="ARBA" id="ARBA00048679"/>
    </source>
</evidence>
<dbReference type="GO" id="GO:0050684">
    <property type="term" value="P:regulation of mRNA processing"/>
    <property type="evidence" value="ECO:0007669"/>
    <property type="project" value="TreeGrafter"/>
</dbReference>
<dbReference type="Pfam" id="PF00069">
    <property type="entry name" value="Pkinase"/>
    <property type="match status" value="1"/>
</dbReference>
<evidence type="ECO:0000313" key="10">
    <source>
        <dbReference type="EMBL" id="EDR03994.1"/>
    </source>
</evidence>
<dbReference type="HOGENOM" id="CLU_000288_81_2_1"/>
<evidence type="ECO:0000256" key="5">
    <source>
        <dbReference type="ARBA" id="ARBA00022777"/>
    </source>
</evidence>
<dbReference type="InParanoid" id="B0DN48"/>
<dbReference type="GeneID" id="6080988"/>
<keyword evidence="2" id="KW-0723">Serine/threonine-protein kinase</keyword>
<evidence type="ECO:0000256" key="2">
    <source>
        <dbReference type="ARBA" id="ARBA00022527"/>
    </source>
</evidence>
<dbReference type="PANTHER" id="PTHR47634">
    <property type="entry name" value="PROTEIN KINASE DOMAIN-CONTAINING PROTEIN-RELATED"/>
    <property type="match status" value="1"/>
</dbReference>
<evidence type="ECO:0000256" key="6">
    <source>
        <dbReference type="ARBA" id="ARBA00022840"/>
    </source>
</evidence>
<accession>B0DN48</accession>
<keyword evidence="11" id="KW-1185">Reference proteome</keyword>
<dbReference type="STRING" id="486041.B0DN48"/>
<evidence type="ECO:0000256" key="3">
    <source>
        <dbReference type="ARBA" id="ARBA00022679"/>
    </source>
</evidence>
<name>B0DN48_LACBS</name>
<gene>
    <name evidence="10" type="ORF">LACBIDRAFT_306328</name>
</gene>
<evidence type="ECO:0000256" key="4">
    <source>
        <dbReference type="ARBA" id="ARBA00022741"/>
    </source>
</evidence>
<dbReference type="RefSeq" id="XP_001885249.1">
    <property type="nucleotide sequence ID" value="XM_001885214.1"/>
</dbReference>
<organism evidence="11">
    <name type="scientific">Laccaria bicolor (strain S238N-H82 / ATCC MYA-4686)</name>
    <name type="common">Bicoloured deceiver</name>
    <name type="synonym">Laccaria laccata var. bicolor</name>
    <dbReference type="NCBI Taxonomy" id="486041"/>
    <lineage>
        <taxon>Eukaryota</taxon>
        <taxon>Fungi</taxon>
        <taxon>Dikarya</taxon>
        <taxon>Basidiomycota</taxon>
        <taxon>Agaricomycotina</taxon>
        <taxon>Agaricomycetes</taxon>
        <taxon>Agaricomycetidae</taxon>
        <taxon>Agaricales</taxon>
        <taxon>Agaricineae</taxon>
        <taxon>Hydnangiaceae</taxon>
        <taxon>Laccaria</taxon>
    </lineage>
</organism>
<keyword evidence="5" id="KW-0418">Kinase</keyword>
<dbReference type="GO" id="GO:0000245">
    <property type="term" value="P:spliceosomal complex assembly"/>
    <property type="evidence" value="ECO:0007669"/>
    <property type="project" value="TreeGrafter"/>
</dbReference>
<protein>
    <recommendedName>
        <fullName evidence="1">non-specific serine/threonine protein kinase</fullName>
        <ecNumber evidence="1">2.7.11.1</ecNumber>
    </recommendedName>
</protein>
<dbReference type="GO" id="GO:0005524">
    <property type="term" value="F:ATP binding"/>
    <property type="evidence" value="ECO:0007669"/>
    <property type="project" value="UniProtKB-KW"/>
</dbReference>
<dbReference type="EC" id="2.7.11.1" evidence="1"/>
<dbReference type="EMBL" id="DS547120">
    <property type="protein sequence ID" value="EDR03994.1"/>
    <property type="molecule type" value="Genomic_DNA"/>
</dbReference>
<evidence type="ECO:0000256" key="1">
    <source>
        <dbReference type="ARBA" id="ARBA00012513"/>
    </source>
</evidence>
<dbReference type="Proteomes" id="UP000001194">
    <property type="component" value="Unassembled WGS sequence"/>
</dbReference>
<comment type="catalytic activity">
    <reaction evidence="8">
        <text>L-seryl-[protein] + ATP = O-phospho-L-seryl-[protein] + ADP + H(+)</text>
        <dbReference type="Rhea" id="RHEA:17989"/>
        <dbReference type="Rhea" id="RHEA-COMP:9863"/>
        <dbReference type="Rhea" id="RHEA-COMP:11604"/>
        <dbReference type="ChEBI" id="CHEBI:15378"/>
        <dbReference type="ChEBI" id="CHEBI:29999"/>
        <dbReference type="ChEBI" id="CHEBI:30616"/>
        <dbReference type="ChEBI" id="CHEBI:83421"/>
        <dbReference type="ChEBI" id="CHEBI:456216"/>
        <dbReference type="EC" id="2.7.11.1"/>
    </reaction>
</comment>
<evidence type="ECO:0000259" key="9">
    <source>
        <dbReference type="PROSITE" id="PS50011"/>
    </source>
</evidence>
<dbReference type="InterPro" id="IPR000719">
    <property type="entry name" value="Prot_kinase_dom"/>
</dbReference>
<dbReference type="KEGG" id="lbc:LACBIDRAFT_306328"/>
<dbReference type="InterPro" id="IPR051334">
    <property type="entry name" value="SRPK"/>
</dbReference>
<dbReference type="OrthoDB" id="5979581at2759"/>
<dbReference type="GO" id="GO:0005737">
    <property type="term" value="C:cytoplasm"/>
    <property type="evidence" value="ECO:0007669"/>
    <property type="project" value="TreeGrafter"/>
</dbReference>
<reference evidence="10 11" key="1">
    <citation type="journal article" date="2008" name="Nature">
        <title>The genome of Laccaria bicolor provides insights into mycorrhizal symbiosis.</title>
        <authorList>
            <person name="Martin F."/>
            <person name="Aerts A."/>
            <person name="Ahren D."/>
            <person name="Brun A."/>
            <person name="Danchin E.G.J."/>
            <person name="Duchaussoy F."/>
            <person name="Gibon J."/>
            <person name="Kohler A."/>
            <person name="Lindquist E."/>
            <person name="Pereda V."/>
            <person name="Salamov A."/>
            <person name="Shapiro H.J."/>
            <person name="Wuyts J."/>
            <person name="Blaudez D."/>
            <person name="Buee M."/>
            <person name="Brokstein P."/>
            <person name="Canbaeck B."/>
            <person name="Cohen D."/>
            <person name="Courty P.E."/>
            <person name="Coutinho P.M."/>
            <person name="Delaruelle C."/>
            <person name="Detter J.C."/>
            <person name="Deveau A."/>
            <person name="DiFazio S."/>
            <person name="Duplessis S."/>
            <person name="Fraissinet-Tachet L."/>
            <person name="Lucic E."/>
            <person name="Frey-Klett P."/>
            <person name="Fourrey C."/>
            <person name="Feussner I."/>
            <person name="Gay G."/>
            <person name="Grimwood J."/>
            <person name="Hoegger P.J."/>
            <person name="Jain P."/>
            <person name="Kilaru S."/>
            <person name="Labbe J."/>
            <person name="Lin Y.C."/>
            <person name="Legue V."/>
            <person name="Le Tacon F."/>
            <person name="Marmeisse R."/>
            <person name="Melayah D."/>
            <person name="Montanini B."/>
            <person name="Muratet M."/>
            <person name="Nehls U."/>
            <person name="Niculita-Hirzel H."/>
            <person name="Oudot-Le Secq M.P."/>
            <person name="Peter M."/>
            <person name="Quesneville H."/>
            <person name="Rajashekar B."/>
            <person name="Reich M."/>
            <person name="Rouhier N."/>
            <person name="Schmutz J."/>
            <person name="Yin T."/>
            <person name="Chalot M."/>
            <person name="Henrissat B."/>
            <person name="Kuees U."/>
            <person name="Lucas S."/>
            <person name="Van de Peer Y."/>
            <person name="Podila G.K."/>
            <person name="Polle A."/>
            <person name="Pukkila P.J."/>
            <person name="Richardson P.M."/>
            <person name="Rouze P."/>
            <person name="Sanders I.R."/>
            <person name="Stajich J.E."/>
            <person name="Tunlid A."/>
            <person name="Tuskan G."/>
            <person name="Grigoriev I.V."/>
        </authorList>
    </citation>
    <scope>NUCLEOTIDE SEQUENCE [LARGE SCALE GENOMIC DNA]</scope>
    <source>
        <strain evidence="11">S238N-H82 / ATCC MYA-4686</strain>
    </source>
</reference>
<dbReference type="InterPro" id="IPR011009">
    <property type="entry name" value="Kinase-like_dom_sf"/>
</dbReference>
<dbReference type="Gene3D" id="1.10.510.10">
    <property type="entry name" value="Transferase(Phosphotransferase) domain 1"/>
    <property type="match status" value="1"/>
</dbReference>
<dbReference type="SUPFAM" id="SSF56112">
    <property type="entry name" value="Protein kinase-like (PK-like)"/>
    <property type="match status" value="1"/>
</dbReference>
<dbReference type="PROSITE" id="PS50011">
    <property type="entry name" value="PROTEIN_KINASE_DOM"/>
    <property type="match status" value="1"/>
</dbReference>
<proteinExistence type="predicted"/>
<keyword evidence="3" id="KW-0808">Transferase</keyword>
<comment type="catalytic activity">
    <reaction evidence="7">
        <text>L-threonyl-[protein] + ATP = O-phospho-L-threonyl-[protein] + ADP + H(+)</text>
        <dbReference type="Rhea" id="RHEA:46608"/>
        <dbReference type="Rhea" id="RHEA-COMP:11060"/>
        <dbReference type="Rhea" id="RHEA-COMP:11605"/>
        <dbReference type="ChEBI" id="CHEBI:15378"/>
        <dbReference type="ChEBI" id="CHEBI:30013"/>
        <dbReference type="ChEBI" id="CHEBI:30616"/>
        <dbReference type="ChEBI" id="CHEBI:61977"/>
        <dbReference type="ChEBI" id="CHEBI:456216"/>
        <dbReference type="EC" id="2.7.11.1"/>
    </reaction>
</comment>
<dbReference type="PANTHER" id="PTHR47634:SF9">
    <property type="entry name" value="PROTEIN KINASE DOMAIN-CONTAINING PROTEIN-RELATED"/>
    <property type="match status" value="1"/>
</dbReference>
<dbReference type="AlphaFoldDB" id="B0DN48"/>
<dbReference type="GO" id="GO:0005634">
    <property type="term" value="C:nucleus"/>
    <property type="evidence" value="ECO:0007669"/>
    <property type="project" value="TreeGrafter"/>
</dbReference>
<dbReference type="Gene3D" id="3.30.200.20">
    <property type="entry name" value="Phosphorylase Kinase, domain 1"/>
    <property type="match status" value="1"/>
</dbReference>
<dbReference type="SMART" id="SM00220">
    <property type="entry name" value="S_TKc"/>
    <property type="match status" value="1"/>
</dbReference>
<keyword evidence="4" id="KW-0547">Nucleotide-binding</keyword>
<feature type="domain" description="Protein kinase" evidence="9">
    <location>
        <begin position="1"/>
        <end position="261"/>
    </location>
</feature>